<proteinExistence type="predicted"/>
<feature type="signal peptide" evidence="1">
    <location>
        <begin position="1"/>
        <end position="22"/>
    </location>
</feature>
<comment type="caution">
    <text evidence="2">The sequence shown here is derived from an EMBL/GenBank/DDBJ whole genome shotgun (WGS) entry which is preliminary data.</text>
</comment>
<reference evidence="3" key="1">
    <citation type="journal article" date="2019" name="Int. J. Syst. Evol. Microbiol.">
        <title>The Global Catalogue of Microorganisms (GCM) 10K type strain sequencing project: providing services to taxonomists for standard genome sequencing and annotation.</title>
        <authorList>
            <consortium name="The Broad Institute Genomics Platform"/>
            <consortium name="The Broad Institute Genome Sequencing Center for Infectious Disease"/>
            <person name="Wu L."/>
            <person name="Ma J."/>
        </authorList>
    </citation>
    <scope>NUCLEOTIDE SEQUENCE [LARGE SCALE GENOMIC DNA]</scope>
    <source>
        <strain evidence="3">CECT 7297</strain>
    </source>
</reference>
<accession>A0ABV8QDG7</accession>
<evidence type="ECO:0000256" key="1">
    <source>
        <dbReference type="SAM" id="SignalP"/>
    </source>
</evidence>
<sequence length="122" mass="13182">MKSILQCTALTATLAFSGLALATDVEHFEGKASDTLSEAVANFSEYNHKLEAVLAGELTPEAMNEVHQLTYTLEDAIAKMNQELDNLAETLEEVHLASESADGETVAEHGAAYIEKSRQLVD</sequence>
<organism evidence="2 3">
    <name type="scientific">Marinobacter lacisalsi</name>
    <dbReference type="NCBI Taxonomy" id="475979"/>
    <lineage>
        <taxon>Bacteria</taxon>
        <taxon>Pseudomonadati</taxon>
        <taxon>Pseudomonadota</taxon>
        <taxon>Gammaproteobacteria</taxon>
        <taxon>Pseudomonadales</taxon>
        <taxon>Marinobacteraceae</taxon>
        <taxon>Marinobacter</taxon>
    </lineage>
</organism>
<dbReference type="RefSeq" id="WP_379884745.1">
    <property type="nucleotide sequence ID" value="NZ_JBHSDI010000001.1"/>
</dbReference>
<feature type="chain" id="PRO_5047145929" evidence="1">
    <location>
        <begin position="23"/>
        <end position="122"/>
    </location>
</feature>
<gene>
    <name evidence="2" type="ORF">ACFOZ5_00675</name>
</gene>
<evidence type="ECO:0000313" key="3">
    <source>
        <dbReference type="Proteomes" id="UP001595798"/>
    </source>
</evidence>
<keyword evidence="3" id="KW-1185">Reference proteome</keyword>
<keyword evidence="1" id="KW-0732">Signal</keyword>
<protein>
    <submittedName>
        <fullName evidence="2">DUF6746 family protein</fullName>
    </submittedName>
</protein>
<dbReference type="Pfam" id="PF20531">
    <property type="entry name" value="DUF6746"/>
    <property type="match status" value="1"/>
</dbReference>
<dbReference type="EMBL" id="JBHSDI010000001">
    <property type="protein sequence ID" value="MFC4257537.1"/>
    <property type="molecule type" value="Genomic_DNA"/>
</dbReference>
<dbReference type="InterPro" id="IPR046634">
    <property type="entry name" value="DUF6746"/>
</dbReference>
<name>A0ABV8QDG7_9GAMM</name>
<dbReference type="Proteomes" id="UP001595798">
    <property type="component" value="Unassembled WGS sequence"/>
</dbReference>
<evidence type="ECO:0000313" key="2">
    <source>
        <dbReference type="EMBL" id="MFC4257537.1"/>
    </source>
</evidence>